<dbReference type="Gene3D" id="2.40.160.20">
    <property type="match status" value="1"/>
</dbReference>
<organism evidence="3 4">
    <name type="scientific">Cupriavidus cauae</name>
    <dbReference type="NCBI Taxonomy" id="2608999"/>
    <lineage>
        <taxon>Bacteria</taxon>
        <taxon>Pseudomonadati</taxon>
        <taxon>Pseudomonadota</taxon>
        <taxon>Betaproteobacteria</taxon>
        <taxon>Burkholderiales</taxon>
        <taxon>Burkholderiaceae</taxon>
        <taxon>Cupriavidus</taxon>
    </lineage>
</organism>
<feature type="chain" id="PRO_5024272925" evidence="2">
    <location>
        <begin position="23"/>
        <end position="242"/>
    </location>
</feature>
<keyword evidence="4" id="KW-1185">Reference proteome</keyword>
<evidence type="ECO:0000313" key="3">
    <source>
        <dbReference type="EMBL" id="KAA6124472.1"/>
    </source>
</evidence>
<evidence type="ECO:0000313" key="4">
    <source>
        <dbReference type="Proteomes" id="UP000324324"/>
    </source>
</evidence>
<dbReference type="GO" id="GO:0055085">
    <property type="term" value="P:transmembrane transport"/>
    <property type="evidence" value="ECO:0007669"/>
    <property type="project" value="TreeGrafter"/>
</dbReference>
<reference evidence="3 4" key="1">
    <citation type="submission" date="2019-09" db="EMBL/GenBank/DDBJ databases">
        <title>Isolation of a novel species in the genus Cupriavidus from patients with sepsis using whole genome sequencing.</title>
        <authorList>
            <person name="Kweon O.J."/>
            <person name="Lee M.-K."/>
        </authorList>
    </citation>
    <scope>NUCLEOTIDE SEQUENCE [LARGE SCALE GENOMIC DNA]</scope>
    <source>
        <strain evidence="3 4">MKL-01</strain>
    </source>
</reference>
<dbReference type="EMBL" id="VWRN01000031">
    <property type="protein sequence ID" value="KAA6124472.1"/>
    <property type="molecule type" value="Genomic_DNA"/>
</dbReference>
<dbReference type="PANTHER" id="PTHR36920">
    <property type="match status" value="1"/>
</dbReference>
<dbReference type="InterPro" id="IPR005618">
    <property type="entry name" value="OMPW"/>
</dbReference>
<dbReference type="Pfam" id="PF03922">
    <property type="entry name" value="OmpW"/>
    <property type="match status" value="1"/>
</dbReference>
<dbReference type="GO" id="GO:0009279">
    <property type="term" value="C:cell outer membrane"/>
    <property type="evidence" value="ECO:0007669"/>
    <property type="project" value="UniProtKB-SubCell"/>
</dbReference>
<feature type="signal peptide" evidence="2">
    <location>
        <begin position="1"/>
        <end position="22"/>
    </location>
</feature>
<accession>A0A5M8AP09</accession>
<name>A0A5M8AP09_9BURK</name>
<dbReference type="InterPro" id="IPR011250">
    <property type="entry name" value="OMP/PagP_B-barrel"/>
</dbReference>
<proteinExistence type="predicted"/>
<dbReference type="SUPFAM" id="SSF56925">
    <property type="entry name" value="OMPA-like"/>
    <property type="match status" value="1"/>
</dbReference>
<dbReference type="AlphaFoldDB" id="A0A5M8AP09"/>
<comment type="caution">
    <text evidence="3">The sequence shown here is derived from an EMBL/GenBank/DDBJ whole genome shotgun (WGS) entry which is preliminary data.</text>
</comment>
<evidence type="ECO:0000256" key="1">
    <source>
        <dbReference type="ARBA" id="ARBA00004442"/>
    </source>
</evidence>
<protein>
    <submittedName>
        <fullName evidence="3">OmpW family protein</fullName>
    </submittedName>
</protein>
<sequence>MSHKKKILVAVAAMVVGGVAQAQSAGSTVVSTGWFRVMPNSSADPLTIDSVGGRPVGTQRPNTGADIKAANTLGLSIDHFITDNISAEFVLGLPPKHDVEGDKGYGKYGKLGTVRQWSPAVLVKYHFLEPAARLRPYVGLGVNYTWFSDETITNQQFVRQEFGPNATMTASAKSSWNPVFNIGANYKINERWHVGLSVSYLPLDTRATFVTRNSALGGATVVSHTKIKIDPIVTFLNVGYRF</sequence>
<dbReference type="PANTHER" id="PTHR36920:SF1">
    <property type="entry name" value="OUTER MEMBRANE PROTEIN W"/>
    <property type="match status" value="1"/>
</dbReference>
<dbReference type="RefSeq" id="WP_149317457.1">
    <property type="nucleotide sequence ID" value="NZ_CP080293.1"/>
</dbReference>
<gene>
    <name evidence="3" type="ORF">F1599_11180</name>
</gene>
<dbReference type="Proteomes" id="UP000324324">
    <property type="component" value="Unassembled WGS sequence"/>
</dbReference>
<evidence type="ECO:0000256" key="2">
    <source>
        <dbReference type="SAM" id="SignalP"/>
    </source>
</evidence>
<comment type="subcellular location">
    <subcellularLocation>
        <location evidence="1">Cell outer membrane</location>
    </subcellularLocation>
</comment>
<keyword evidence="2" id="KW-0732">Signal</keyword>